<gene>
    <name evidence="3" type="ORF">BJ878DRAFT_414337</name>
</gene>
<dbReference type="InterPro" id="IPR005135">
    <property type="entry name" value="Endo/exonuclease/phosphatase"/>
</dbReference>
<evidence type="ECO:0000313" key="4">
    <source>
        <dbReference type="Proteomes" id="UP000887226"/>
    </source>
</evidence>
<keyword evidence="3" id="KW-0540">Nuclease</keyword>
<dbReference type="CDD" id="cd04486">
    <property type="entry name" value="YhcR_OBF_like"/>
    <property type="match status" value="1"/>
</dbReference>
<dbReference type="EMBL" id="MU253765">
    <property type="protein sequence ID" value="KAG9247714.1"/>
    <property type="molecule type" value="Genomic_DNA"/>
</dbReference>
<keyword evidence="4" id="KW-1185">Reference proteome</keyword>
<sequence length="607" mass="65518">MRFLTLAIASLSAWVSVVEALTISQINGIKFLSDYNGQAVTGVQGLVTAKGSAGFYIRSTDLSTDLRASNSIYVYGSSALNNVTVGDIITLDAKVSEYRSSINYLYLTELISATNIIVISQGNAVKPIVLGDKVISGPPTEQYSALDDGDVFGVPSNESTVSAENPTLQPQLYGLDFWESLSGELITIKSPTAVSKPNTYGDTWIVGSWEITGRNERRGVTMTDKDANPEAIIVGTPLDGTNNPETTLLGDSLADITGIVQQVFGYYYILPLTNLTILASQQPETPPITKLISNNKCDQLTFSSYNVENLTPKVQHLPDIANHIATYLQTPNLVFLQEIADDDGSTDNGIVGANLTLTTLINSIAAQSNVTYAYAEVDPVNDVDGGATGYNIRQAYLYNPLVLRLRNPNPGNSTTSNVVLPGPELEYNPGRISPLDPAFTDSRKPLTAAWETLDGKNKFFTVNVHAGSKFGGTGIQGDERPPINGGIEDRVAQATVTADFIAQILAEDPNAKVIVGGDFNEFSFVTPQEIFLAISGMKDLEDVAGIPMVERYTYLYEMNCQQLDHIYISSSMTTDAKIEHIHVNTWATSAGQISDHDPSVAKLNVCE</sequence>
<dbReference type="Pfam" id="PF03372">
    <property type="entry name" value="Exo_endo_phos"/>
    <property type="match status" value="1"/>
</dbReference>
<dbReference type="Proteomes" id="UP000887226">
    <property type="component" value="Unassembled WGS sequence"/>
</dbReference>
<evidence type="ECO:0000256" key="1">
    <source>
        <dbReference type="SAM" id="SignalP"/>
    </source>
</evidence>
<reference evidence="3" key="1">
    <citation type="journal article" date="2021" name="IMA Fungus">
        <title>Genomic characterization of three marine fungi, including Emericellopsis atlantica sp. nov. with signatures of a generalist lifestyle and marine biomass degradation.</title>
        <authorList>
            <person name="Hagestad O.C."/>
            <person name="Hou L."/>
            <person name="Andersen J.H."/>
            <person name="Hansen E.H."/>
            <person name="Altermark B."/>
            <person name="Li C."/>
            <person name="Kuhnert E."/>
            <person name="Cox R.J."/>
            <person name="Crous P.W."/>
            <person name="Spatafora J.W."/>
            <person name="Lail K."/>
            <person name="Amirebrahimi M."/>
            <person name="Lipzen A."/>
            <person name="Pangilinan J."/>
            <person name="Andreopoulos W."/>
            <person name="Hayes R.D."/>
            <person name="Ng V."/>
            <person name="Grigoriev I.V."/>
            <person name="Jackson S.A."/>
            <person name="Sutton T.D.S."/>
            <person name="Dobson A.D.W."/>
            <person name="Rama T."/>
        </authorList>
    </citation>
    <scope>NUCLEOTIDE SEQUENCE</scope>
    <source>
        <strain evidence="3">TRa3180A</strain>
    </source>
</reference>
<dbReference type="GO" id="GO:0004519">
    <property type="term" value="F:endonuclease activity"/>
    <property type="evidence" value="ECO:0007669"/>
    <property type="project" value="UniProtKB-KW"/>
</dbReference>
<feature type="signal peptide" evidence="1">
    <location>
        <begin position="1"/>
        <end position="20"/>
    </location>
</feature>
<comment type="caution">
    <text evidence="3">The sequence shown here is derived from an EMBL/GenBank/DDBJ whole genome shotgun (WGS) entry which is preliminary data.</text>
</comment>
<dbReference type="AlphaFoldDB" id="A0A9P7Z8Z8"/>
<feature type="chain" id="PRO_5040226030" evidence="1">
    <location>
        <begin position="21"/>
        <end position="607"/>
    </location>
</feature>
<keyword evidence="3" id="KW-0378">Hydrolase</keyword>
<evidence type="ECO:0000259" key="2">
    <source>
        <dbReference type="Pfam" id="PF03372"/>
    </source>
</evidence>
<organism evidence="3 4">
    <name type="scientific">Calycina marina</name>
    <dbReference type="NCBI Taxonomy" id="1763456"/>
    <lineage>
        <taxon>Eukaryota</taxon>
        <taxon>Fungi</taxon>
        <taxon>Dikarya</taxon>
        <taxon>Ascomycota</taxon>
        <taxon>Pezizomycotina</taxon>
        <taxon>Leotiomycetes</taxon>
        <taxon>Helotiales</taxon>
        <taxon>Pezizellaceae</taxon>
        <taxon>Calycina</taxon>
    </lineage>
</organism>
<dbReference type="PANTHER" id="PTHR42834">
    <property type="entry name" value="ENDONUCLEASE/EXONUCLEASE/PHOSPHATASE FAMILY PROTEIN (AFU_ORTHOLOGUE AFUA_3G09210)"/>
    <property type="match status" value="1"/>
</dbReference>
<dbReference type="Gene3D" id="3.60.10.10">
    <property type="entry name" value="Endonuclease/exonuclease/phosphatase"/>
    <property type="match status" value="1"/>
</dbReference>
<keyword evidence="3" id="KW-0255">Endonuclease</keyword>
<proteinExistence type="predicted"/>
<dbReference type="SUPFAM" id="SSF56219">
    <property type="entry name" value="DNase I-like"/>
    <property type="match status" value="1"/>
</dbReference>
<protein>
    <submittedName>
        <fullName evidence="3">Endonuclease/exonuclease/phosphatase</fullName>
    </submittedName>
</protein>
<dbReference type="OrthoDB" id="47488at2759"/>
<evidence type="ECO:0000313" key="3">
    <source>
        <dbReference type="EMBL" id="KAG9247714.1"/>
    </source>
</evidence>
<dbReference type="PANTHER" id="PTHR42834:SF1">
    <property type="entry name" value="ENDONUCLEASE_EXONUCLEASE_PHOSPHATASE FAMILY PROTEIN (AFU_ORTHOLOGUE AFUA_3G09210)"/>
    <property type="match status" value="1"/>
</dbReference>
<feature type="domain" description="Endonuclease/exonuclease/phosphatase" evidence="2">
    <location>
        <begin position="304"/>
        <end position="596"/>
    </location>
</feature>
<dbReference type="InterPro" id="IPR036691">
    <property type="entry name" value="Endo/exonu/phosph_ase_sf"/>
</dbReference>
<name>A0A9P7Z8Z8_9HELO</name>
<keyword evidence="1" id="KW-0732">Signal</keyword>
<accession>A0A9P7Z8Z8</accession>